<gene>
    <name evidence="7" type="ORF">DOS84_17095</name>
</gene>
<accession>A0A2W7TSF3</accession>
<protein>
    <recommendedName>
        <fullName evidence="6">Bacterial surface antigen (D15) domain-containing protein</fullName>
    </recommendedName>
</protein>
<dbReference type="Gene3D" id="2.40.160.50">
    <property type="entry name" value="membrane protein fhac: a member of the omp85/tpsb transporter family"/>
    <property type="match status" value="1"/>
</dbReference>
<sequence>MTLKHSKYLLILCSFFILGCSNTKYLPEGDLLYTGGSVKVEDSMIKRKDRKALETELKNLLRPIPNKQILGLRPKLYIYNLAGKPKKEKGFRYWLRTKVGEPPVLFSKVDLEYNASVLRNYTENRGYFKTKVQSDSTRHGKKATAEYIVWPSKQYKIKNVSFPDDSTALGKSIARTQRRTLLISGNPYDLEAIKLERDRIDARLKEKGYYFFNPDYILAQVDSTKGDHEVNIRLKIKEETPSKARKPYTINDIIVYPNYSILTDSFAYKKEDIVKYKDFTIIDSAKTFNPRVFDRTLYFKKGDLYNRKNHNLSLNRFINLGTFKFVKNEFKVDDSIPDALNAYYYLTLLPKKFLRFEVGASTNSAGYTGTEAKINWNNRNFFGGAELFTLSLFGGIDFQVSGQNGAHDIYTFGGEASLVWPRLVAPFKWQNSSEFVPKTKVLLRYERQSKAEQYTLNSFKTSFGYLWKESARAEHELKVLEINYVSPKDVTDSYLEEIKTNPSLGKVIEKQLIFGPTYSYTFTNTMQKRKKHTFYFNGELDLAGNVTGLLMGANAKKGDTIKFFDVPFSQFVKVKGDFRHYLKLGENSKLATRLIAGAGYAYGNNTVMPSSRQFVAGGPNSIRAFRSQSVGPGSYKNTDPNAEFLEDQLGDIKLEFNTEYRTKLFSIVNGALFLDAGNVWLLNEDKNKPGGQISKDFMKQIAVGVGAGLRFDFSFLILRTDLAFPIRQPYLVNGSNWVIDAVDFGSGAWRKDNLMLNIAIGYPF</sequence>
<dbReference type="PROSITE" id="PS51257">
    <property type="entry name" value="PROKAR_LIPOPROTEIN"/>
    <property type="match status" value="1"/>
</dbReference>
<evidence type="ECO:0000256" key="4">
    <source>
        <dbReference type="ARBA" id="ARBA00023136"/>
    </source>
</evidence>
<evidence type="ECO:0000259" key="6">
    <source>
        <dbReference type="Pfam" id="PF01103"/>
    </source>
</evidence>
<name>A0A2W7TSF3_9FLAO</name>
<dbReference type="EMBL" id="QKXH01000012">
    <property type="protein sequence ID" value="PZX92276.1"/>
    <property type="molecule type" value="Genomic_DNA"/>
</dbReference>
<evidence type="ECO:0000256" key="2">
    <source>
        <dbReference type="ARBA" id="ARBA00022692"/>
    </source>
</evidence>
<dbReference type="PANTHER" id="PTHR12815:SF47">
    <property type="entry name" value="TRANSLOCATION AND ASSEMBLY MODULE SUBUNIT TAMA"/>
    <property type="match status" value="1"/>
</dbReference>
<dbReference type="Proteomes" id="UP000249177">
    <property type="component" value="Unassembled WGS sequence"/>
</dbReference>
<keyword evidence="4" id="KW-0472">Membrane</keyword>
<comment type="subcellular location">
    <subcellularLocation>
        <location evidence="1">Membrane</location>
    </subcellularLocation>
</comment>
<dbReference type="GO" id="GO:0019867">
    <property type="term" value="C:outer membrane"/>
    <property type="evidence" value="ECO:0007669"/>
    <property type="project" value="InterPro"/>
</dbReference>
<keyword evidence="3" id="KW-0732">Signal</keyword>
<evidence type="ECO:0000313" key="7">
    <source>
        <dbReference type="EMBL" id="PZX92276.1"/>
    </source>
</evidence>
<evidence type="ECO:0000256" key="3">
    <source>
        <dbReference type="ARBA" id="ARBA00022729"/>
    </source>
</evidence>
<dbReference type="InterPro" id="IPR000184">
    <property type="entry name" value="Bac_surfAg_D15"/>
</dbReference>
<comment type="caution">
    <text evidence="7">The sequence shown here is derived from an EMBL/GenBank/DDBJ whole genome shotgun (WGS) entry which is preliminary data.</text>
</comment>
<dbReference type="Gene3D" id="3.10.20.310">
    <property type="entry name" value="membrane protein fhac"/>
    <property type="match status" value="1"/>
</dbReference>
<dbReference type="Pfam" id="PF01103">
    <property type="entry name" value="Omp85"/>
    <property type="match status" value="1"/>
</dbReference>
<keyword evidence="8" id="KW-1185">Reference proteome</keyword>
<evidence type="ECO:0000256" key="1">
    <source>
        <dbReference type="ARBA" id="ARBA00004370"/>
    </source>
</evidence>
<reference evidence="7 8" key="1">
    <citation type="submission" date="2018-06" db="EMBL/GenBank/DDBJ databases">
        <title>Flavobacterium sp IMCC34762, genome.</title>
        <authorList>
            <person name="Joung Y."/>
            <person name="Cho J."/>
            <person name="Song J."/>
        </authorList>
    </citation>
    <scope>NUCLEOTIDE SEQUENCE [LARGE SCALE GENOMIC DNA]</scope>
    <source>
        <strain evidence="7 8">IMCC34762</strain>
    </source>
</reference>
<keyword evidence="5" id="KW-0998">Cell outer membrane</keyword>
<dbReference type="RefSeq" id="WP_111411337.1">
    <property type="nucleotide sequence ID" value="NZ_QKXH01000012.1"/>
</dbReference>
<keyword evidence="2" id="KW-0812">Transmembrane</keyword>
<evidence type="ECO:0000256" key="5">
    <source>
        <dbReference type="ARBA" id="ARBA00023237"/>
    </source>
</evidence>
<evidence type="ECO:0000313" key="8">
    <source>
        <dbReference type="Proteomes" id="UP000249177"/>
    </source>
</evidence>
<proteinExistence type="predicted"/>
<feature type="domain" description="Bacterial surface antigen (D15)" evidence="6">
    <location>
        <begin position="568"/>
        <end position="729"/>
    </location>
</feature>
<dbReference type="PANTHER" id="PTHR12815">
    <property type="entry name" value="SORTING AND ASSEMBLY MACHINERY SAMM50 PROTEIN FAMILY MEMBER"/>
    <property type="match status" value="1"/>
</dbReference>
<dbReference type="InterPro" id="IPR039910">
    <property type="entry name" value="D15-like"/>
</dbReference>
<organism evidence="7 8">
    <name type="scientific">Flavobacterium aquariorum</name>
    <dbReference type="NCBI Taxonomy" id="2217670"/>
    <lineage>
        <taxon>Bacteria</taxon>
        <taxon>Pseudomonadati</taxon>
        <taxon>Bacteroidota</taxon>
        <taxon>Flavobacteriia</taxon>
        <taxon>Flavobacteriales</taxon>
        <taxon>Flavobacteriaceae</taxon>
        <taxon>Flavobacterium</taxon>
    </lineage>
</organism>
<dbReference type="AlphaFoldDB" id="A0A2W7TSF3"/>
<dbReference type="OrthoDB" id="9814535at2"/>